<dbReference type="InterPro" id="IPR000838">
    <property type="entry name" value="RNA_pol_sigma70_ECF_CS"/>
</dbReference>
<gene>
    <name evidence="9" type="ORF">NOI20_12695</name>
</gene>
<name>A0AAJ1X571_9RHOB</name>
<keyword evidence="4 6" id="KW-0238">DNA-binding</keyword>
<organism evidence="9 10">
    <name type="scientific">Rhodalgimonas zhirmunskyi</name>
    <dbReference type="NCBI Taxonomy" id="2964767"/>
    <lineage>
        <taxon>Bacteria</taxon>
        <taxon>Pseudomonadati</taxon>
        <taxon>Pseudomonadota</taxon>
        <taxon>Alphaproteobacteria</taxon>
        <taxon>Rhodobacterales</taxon>
        <taxon>Roseobacteraceae</taxon>
        <taxon>Rhodalgimonas</taxon>
    </lineage>
</organism>
<dbReference type="GO" id="GO:0006352">
    <property type="term" value="P:DNA-templated transcription initiation"/>
    <property type="evidence" value="ECO:0007669"/>
    <property type="project" value="InterPro"/>
</dbReference>
<dbReference type="GO" id="GO:0016987">
    <property type="term" value="F:sigma factor activity"/>
    <property type="evidence" value="ECO:0007669"/>
    <property type="project" value="UniProtKB-KW"/>
</dbReference>
<reference evidence="9" key="1">
    <citation type="submission" date="2022-07" db="EMBL/GenBank/DDBJ databases">
        <authorList>
            <person name="Otstavnykh N."/>
            <person name="Isaeva M."/>
            <person name="Bystritskaya E."/>
        </authorList>
    </citation>
    <scope>NUCLEOTIDE SEQUENCE</scope>
    <source>
        <strain evidence="9">10Alg 79</strain>
    </source>
</reference>
<dbReference type="InterPro" id="IPR039425">
    <property type="entry name" value="RNA_pol_sigma-70-like"/>
</dbReference>
<dbReference type="InterPro" id="IPR014284">
    <property type="entry name" value="RNA_pol_sigma-70_dom"/>
</dbReference>
<dbReference type="Gene3D" id="1.10.10.10">
    <property type="entry name" value="Winged helix-like DNA-binding domain superfamily/Winged helix DNA-binding domain"/>
    <property type="match status" value="1"/>
</dbReference>
<keyword evidence="10" id="KW-1185">Reference proteome</keyword>
<keyword evidence="3 6" id="KW-0731">Sigma factor</keyword>
<evidence type="ECO:0000313" key="9">
    <source>
        <dbReference type="EMBL" id="MDQ2094973.1"/>
    </source>
</evidence>
<evidence type="ECO:0000313" key="10">
    <source>
        <dbReference type="Proteomes" id="UP001227162"/>
    </source>
</evidence>
<keyword evidence="5 6" id="KW-0804">Transcription</keyword>
<dbReference type="RefSeq" id="WP_317626579.1">
    <property type="nucleotide sequence ID" value="NZ_JANFFA010000003.1"/>
</dbReference>
<evidence type="ECO:0000259" key="8">
    <source>
        <dbReference type="Pfam" id="PF08281"/>
    </source>
</evidence>
<dbReference type="SUPFAM" id="SSF88659">
    <property type="entry name" value="Sigma3 and sigma4 domains of RNA polymerase sigma factors"/>
    <property type="match status" value="1"/>
</dbReference>
<dbReference type="Pfam" id="PF04542">
    <property type="entry name" value="Sigma70_r2"/>
    <property type="match status" value="1"/>
</dbReference>
<evidence type="ECO:0000256" key="6">
    <source>
        <dbReference type="RuleBase" id="RU000716"/>
    </source>
</evidence>
<feature type="domain" description="RNA polymerase sigma factor 70 region 4 type 2" evidence="8">
    <location>
        <begin position="113"/>
        <end position="164"/>
    </location>
</feature>
<reference evidence="9" key="2">
    <citation type="submission" date="2023-04" db="EMBL/GenBank/DDBJ databases">
        <title>'Rhodoalgimonas zhirmunskyi' gen. nov., isolated from a red alga.</title>
        <authorList>
            <person name="Nedashkovskaya O.I."/>
            <person name="Otstavnykh N.Y."/>
            <person name="Bystritskaya E.P."/>
            <person name="Balabanova L.A."/>
            <person name="Isaeva M.P."/>
        </authorList>
    </citation>
    <scope>NUCLEOTIDE SEQUENCE</scope>
    <source>
        <strain evidence="9">10Alg 79</strain>
    </source>
</reference>
<dbReference type="Proteomes" id="UP001227162">
    <property type="component" value="Unassembled WGS sequence"/>
</dbReference>
<dbReference type="AlphaFoldDB" id="A0AAJ1X571"/>
<evidence type="ECO:0000256" key="2">
    <source>
        <dbReference type="ARBA" id="ARBA00023015"/>
    </source>
</evidence>
<dbReference type="SUPFAM" id="SSF88946">
    <property type="entry name" value="Sigma2 domain of RNA polymerase sigma factors"/>
    <property type="match status" value="1"/>
</dbReference>
<dbReference type="GO" id="GO:0003677">
    <property type="term" value="F:DNA binding"/>
    <property type="evidence" value="ECO:0007669"/>
    <property type="project" value="UniProtKB-KW"/>
</dbReference>
<evidence type="ECO:0000256" key="1">
    <source>
        <dbReference type="ARBA" id="ARBA00010641"/>
    </source>
</evidence>
<accession>A0AAJ1X571</accession>
<comment type="caution">
    <text evidence="9">The sequence shown here is derived from an EMBL/GenBank/DDBJ whole genome shotgun (WGS) entry which is preliminary data.</text>
</comment>
<dbReference type="EMBL" id="JANFFA010000003">
    <property type="protein sequence ID" value="MDQ2094973.1"/>
    <property type="molecule type" value="Genomic_DNA"/>
</dbReference>
<comment type="similarity">
    <text evidence="1 6">Belongs to the sigma-70 factor family. ECF subfamily.</text>
</comment>
<feature type="domain" description="RNA polymerase sigma-70 region 2" evidence="7">
    <location>
        <begin position="22"/>
        <end position="86"/>
    </location>
</feature>
<dbReference type="InterPro" id="IPR013324">
    <property type="entry name" value="RNA_pol_sigma_r3/r4-like"/>
</dbReference>
<dbReference type="Gene3D" id="1.10.1740.10">
    <property type="match status" value="1"/>
</dbReference>
<evidence type="ECO:0000256" key="4">
    <source>
        <dbReference type="ARBA" id="ARBA00023125"/>
    </source>
</evidence>
<sequence length="198" mass="22155">MVGDRNPNGEKPPADPRDEIVEHLGSLRAFAVSLTRNGSAADDLVQETIVKAWKNFDKFKEGTNLRAWLFTIQRNTFYSQRRKAKREVADSDGEMAAQLSVKPHHDGRLAMNDFRTAFAQLPVEQREALVLVGAEGMTYEEAAETCEVAVGTIKSRVNRGRKRLAELMQLRDDESLELTDQATVAVVQIGNQPRKFAV</sequence>
<evidence type="ECO:0000256" key="3">
    <source>
        <dbReference type="ARBA" id="ARBA00023082"/>
    </source>
</evidence>
<protein>
    <recommendedName>
        <fullName evidence="6">RNA polymerase sigma factor</fullName>
    </recommendedName>
</protein>
<dbReference type="InterPro" id="IPR007627">
    <property type="entry name" value="RNA_pol_sigma70_r2"/>
</dbReference>
<dbReference type="InterPro" id="IPR036388">
    <property type="entry name" value="WH-like_DNA-bd_sf"/>
</dbReference>
<proteinExistence type="inferred from homology"/>
<keyword evidence="2 6" id="KW-0805">Transcription regulation</keyword>
<dbReference type="NCBIfam" id="NF009198">
    <property type="entry name" value="PRK12546.1"/>
    <property type="match status" value="1"/>
</dbReference>
<dbReference type="NCBIfam" id="TIGR02937">
    <property type="entry name" value="sigma70-ECF"/>
    <property type="match status" value="1"/>
</dbReference>
<dbReference type="PANTHER" id="PTHR43133:SF25">
    <property type="entry name" value="RNA POLYMERASE SIGMA FACTOR RFAY-RELATED"/>
    <property type="match status" value="1"/>
</dbReference>
<dbReference type="CDD" id="cd06171">
    <property type="entry name" value="Sigma70_r4"/>
    <property type="match status" value="1"/>
</dbReference>
<dbReference type="Pfam" id="PF08281">
    <property type="entry name" value="Sigma70_r4_2"/>
    <property type="match status" value="1"/>
</dbReference>
<dbReference type="InterPro" id="IPR013325">
    <property type="entry name" value="RNA_pol_sigma_r2"/>
</dbReference>
<evidence type="ECO:0000256" key="5">
    <source>
        <dbReference type="ARBA" id="ARBA00023163"/>
    </source>
</evidence>
<dbReference type="PANTHER" id="PTHR43133">
    <property type="entry name" value="RNA POLYMERASE ECF-TYPE SIGMA FACTO"/>
    <property type="match status" value="1"/>
</dbReference>
<dbReference type="PROSITE" id="PS01063">
    <property type="entry name" value="SIGMA70_ECF"/>
    <property type="match status" value="1"/>
</dbReference>
<evidence type="ECO:0000259" key="7">
    <source>
        <dbReference type="Pfam" id="PF04542"/>
    </source>
</evidence>
<dbReference type="InterPro" id="IPR013249">
    <property type="entry name" value="RNA_pol_sigma70_r4_t2"/>
</dbReference>